<dbReference type="InterPro" id="IPR036465">
    <property type="entry name" value="vWFA_dom_sf"/>
</dbReference>
<dbReference type="Proteomes" id="UP000028045">
    <property type="component" value="Unassembled WGS sequence"/>
</dbReference>
<dbReference type="Gene3D" id="3.40.50.410">
    <property type="entry name" value="von Willebrand factor, type A domain"/>
    <property type="match status" value="1"/>
</dbReference>
<gene>
    <name evidence="2" type="ORF">S7711_04077</name>
</gene>
<reference evidence="2 3" key="1">
    <citation type="journal article" date="2014" name="BMC Genomics">
        <title>Comparative genome sequencing reveals chemotype-specific gene clusters in the toxigenic black mold Stachybotrys.</title>
        <authorList>
            <person name="Semeiks J."/>
            <person name="Borek D."/>
            <person name="Otwinowski Z."/>
            <person name="Grishin N.V."/>
        </authorList>
    </citation>
    <scope>NUCLEOTIDE SEQUENCE [LARGE SCALE GENOMIC DNA]</scope>
    <source>
        <strain evidence="3">CBS 109288 / IBT 7711</strain>
    </source>
</reference>
<organism evidence="2 3">
    <name type="scientific">Stachybotrys chartarum (strain CBS 109288 / IBT 7711)</name>
    <name type="common">Toxic black mold</name>
    <name type="synonym">Stilbospora chartarum</name>
    <dbReference type="NCBI Taxonomy" id="1280523"/>
    <lineage>
        <taxon>Eukaryota</taxon>
        <taxon>Fungi</taxon>
        <taxon>Dikarya</taxon>
        <taxon>Ascomycota</taxon>
        <taxon>Pezizomycotina</taxon>
        <taxon>Sordariomycetes</taxon>
        <taxon>Hypocreomycetidae</taxon>
        <taxon>Hypocreales</taxon>
        <taxon>Stachybotryaceae</taxon>
        <taxon>Stachybotrys</taxon>
    </lineage>
</organism>
<evidence type="ECO:0000259" key="1">
    <source>
        <dbReference type="Pfam" id="PF00092"/>
    </source>
</evidence>
<protein>
    <recommendedName>
        <fullName evidence="1">VWFA domain-containing protein</fullName>
    </recommendedName>
</protein>
<dbReference type="SUPFAM" id="SSF54001">
    <property type="entry name" value="Cysteine proteinases"/>
    <property type="match status" value="1"/>
</dbReference>
<dbReference type="HOGENOM" id="CLU_387412_0_0_1"/>
<name>A0A084AR28_STACB</name>
<dbReference type="InterPro" id="IPR038765">
    <property type="entry name" value="Papain-like_cys_pep_sf"/>
</dbReference>
<dbReference type="InterPro" id="IPR002035">
    <property type="entry name" value="VWF_A"/>
</dbReference>
<sequence>MAALPVREKTVHVVVFDVSGSMRGPLNLRSNAQRAATEFNELDPKRVQTLFDILCRLVEDETTAGNFDRYTAVVCFGLRDVSTCNLLTFLEKRIDFIQRHDIAEDQLTSGLPRDQVLGLLESHGITSAEAQDLLRAHGSPSNGKERYIVVGYEPLIKLLASAGAQYCEAYVKSYLKPEEAGRYYLAFAMPEHAQELAKVVAELPEVCRSNNRTIAIALAPAWSNPSIYWLGDTGCRATIHAAYMTGIGREKAKEVTNFTDNLIAARDRQHILESTTVTPTPLTKVSQLFKRLQSALEIKEGHDRTAVSWQRLLDDIEPYLYGDTPMCDALKSIQKLCQDQKYSSKAVILVSDGCATDGDPLPPAQVLREAGATIYACLITESTIEQSRQLRDKDQADPSWPSAARIMFDLASTVTWDSKAVQYLRRRGWTLPTSGSCKLFIQANNPTIIDEFTTASRHLGTSSDALIDMFGQISLDDYIQEANRKAEVTDQDGRKICWAHATASVIHLASKRVVGRDVPEFDTIRSDMFSIFGNEHGQSVVTVLDKVCSKYRLRYKECDEAGARSAIHGRRPVVATFYLDAGKPGSHAVVLIRCDETSLTFMNSWSSKWAASGFFTIDKATTLKVSNGPPMRFYDVYWLMADLSREELEAWKTHGVERGSGRIGSLVESFQSVETLHLIALFAMADVTKTKNSSRGQEGTEHDADVDSLFDADTLCDTNSLSDDTTLCDTSSLSDAATLCDTNSLFDPATLYGDAKSKVDVAQSDPPPPETMVVIVVGGGNSMLAFMRQFDPILAKFSSYSVRDVKDCWLSLTGKVEDEQLIDDYYVMRDWLEKKDFVETFCHFGRRFEHIELVMGLMEY</sequence>
<keyword evidence="3" id="KW-1185">Reference proteome</keyword>
<evidence type="ECO:0000313" key="3">
    <source>
        <dbReference type="Proteomes" id="UP000028045"/>
    </source>
</evidence>
<dbReference type="SUPFAM" id="SSF53300">
    <property type="entry name" value="vWA-like"/>
    <property type="match status" value="1"/>
</dbReference>
<accession>A0A084AR28</accession>
<feature type="domain" description="VWFA" evidence="1">
    <location>
        <begin position="310"/>
        <end position="390"/>
    </location>
</feature>
<dbReference type="AlphaFoldDB" id="A0A084AR28"/>
<evidence type="ECO:0000313" key="2">
    <source>
        <dbReference type="EMBL" id="KEY67757.1"/>
    </source>
</evidence>
<proteinExistence type="predicted"/>
<dbReference type="EMBL" id="KL648604">
    <property type="protein sequence ID" value="KEY67757.1"/>
    <property type="molecule type" value="Genomic_DNA"/>
</dbReference>
<dbReference type="Pfam" id="PF00092">
    <property type="entry name" value="VWA"/>
    <property type="match status" value="1"/>
</dbReference>